<evidence type="ECO:0000259" key="4">
    <source>
        <dbReference type="PROSITE" id="PS51123"/>
    </source>
</evidence>
<dbReference type="InterPro" id="IPR006665">
    <property type="entry name" value="OmpA-like"/>
</dbReference>
<dbReference type="PANTHER" id="PTHR30329:SF20">
    <property type="entry name" value="EXPORTED PROTEIN"/>
    <property type="match status" value="1"/>
</dbReference>
<dbReference type="AlphaFoldDB" id="A0AAW8NNA6"/>
<dbReference type="EMBL" id="JAPMLE010000001">
    <property type="protein sequence ID" value="MDR8524678.1"/>
    <property type="molecule type" value="Genomic_DNA"/>
</dbReference>
<dbReference type="RefSeq" id="WP_237162488.1">
    <property type="nucleotide sequence ID" value="NZ_JAPMLA010000010.1"/>
</dbReference>
<evidence type="ECO:0000313" key="7">
    <source>
        <dbReference type="Proteomes" id="UP001259340"/>
    </source>
</evidence>
<dbReference type="InterPro" id="IPR006664">
    <property type="entry name" value="OMP_bac"/>
</dbReference>
<name>A0AAW8NNA6_9GAMM</name>
<evidence type="ECO:0000256" key="2">
    <source>
        <dbReference type="ARBA" id="ARBA00023136"/>
    </source>
</evidence>
<dbReference type="SUPFAM" id="SSF103088">
    <property type="entry name" value="OmpA-like"/>
    <property type="match status" value="1"/>
</dbReference>
<reference evidence="6 8" key="1">
    <citation type="journal article" date="2022" name="bioRxiv">
        <title>Prophages regulate Shewanella fidelis 3313 motility and biofilm formation: implications for gut colonization dynamics in Ciona robusta.</title>
        <authorList>
            <person name="Natarajan O."/>
            <person name="Gibboney S.L."/>
            <person name="Young M.N."/>
            <person name="Lim S.J."/>
            <person name="Pluta N."/>
            <person name="Atkinson C.G."/>
            <person name="Leigh B.A."/>
            <person name="Liberti A."/>
            <person name="Kees E.D."/>
            <person name="Breitbart M."/>
            <person name="Gralnick J.A."/>
            <person name="Dishaw L.J."/>
        </authorList>
    </citation>
    <scope>NUCLEOTIDE SEQUENCE [LARGE SCALE GENOMIC DNA]</scope>
    <source>
        <strain evidence="6 8">JG4066</strain>
    </source>
</reference>
<evidence type="ECO:0000313" key="6">
    <source>
        <dbReference type="EMBL" id="MDW4822760.1"/>
    </source>
</evidence>
<dbReference type="CDD" id="cd07185">
    <property type="entry name" value="OmpA_C-like"/>
    <property type="match status" value="1"/>
</dbReference>
<accession>A0AAW8NNA6</accession>
<dbReference type="PRINTS" id="PR01021">
    <property type="entry name" value="OMPADOMAIN"/>
</dbReference>
<evidence type="ECO:0000256" key="3">
    <source>
        <dbReference type="PROSITE-ProRule" id="PRU00473"/>
    </source>
</evidence>
<comment type="subcellular location">
    <subcellularLocation>
        <location evidence="1">Cell outer membrane</location>
    </subcellularLocation>
</comment>
<keyword evidence="2 3" id="KW-0472">Membrane</keyword>
<dbReference type="PANTHER" id="PTHR30329">
    <property type="entry name" value="STATOR ELEMENT OF FLAGELLAR MOTOR COMPLEX"/>
    <property type="match status" value="1"/>
</dbReference>
<dbReference type="Proteomes" id="UP001271263">
    <property type="component" value="Unassembled WGS sequence"/>
</dbReference>
<evidence type="ECO:0000256" key="1">
    <source>
        <dbReference type="ARBA" id="ARBA00004442"/>
    </source>
</evidence>
<gene>
    <name evidence="5" type="ORF">OS133_13720</name>
    <name evidence="6" type="ORF">OS134_01580</name>
</gene>
<proteinExistence type="predicted"/>
<dbReference type="InterPro" id="IPR050330">
    <property type="entry name" value="Bact_OuterMem_StrucFunc"/>
</dbReference>
<comment type="caution">
    <text evidence="5">The sequence shown here is derived from an EMBL/GenBank/DDBJ whole genome shotgun (WGS) entry which is preliminary data.</text>
</comment>
<reference evidence="5" key="2">
    <citation type="submission" date="2022-11" db="EMBL/GenBank/DDBJ databases">
        <title>Prophages regulate Shewanella fidelis motility and biofilm formation: implications for gut colonization dynamics in Ciona robusta.</title>
        <authorList>
            <person name="Natarajan O."/>
            <person name="Gibboney S.L."/>
            <person name="Young M.N."/>
            <person name="Lim S.J."/>
            <person name="Pluta N."/>
            <person name="Atkinson C.G.F."/>
            <person name="Leigh B.A."/>
            <person name="Liberti A."/>
            <person name="Kees E."/>
            <person name="Breitbart M."/>
            <person name="Gralnick J."/>
            <person name="Dishaw L.J."/>
        </authorList>
    </citation>
    <scope>NUCLEOTIDE SEQUENCE</scope>
    <source>
        <strain evidence="5">3313</strain>
    </source>
</reference>
<dbReference type="GO" id="GO:0009279">
    <property type="term" value="C:cell outer membrane"/>
    <property type="evidence" value="ECO:0007669"/>
    <property type="project" value="UniProtKB-SubCell"/>
</dbReference>
<dbReference type="Proteomes" id="UP001259340">
    <property type="component" value="Unassembled WGS sequence"/>
</dbReference>
<evidence type="ECO:0000313" key="5">
    <source>
        <dbReference type="EMBL" id="MDR8524678.1"/>
    </source>
</evidence>
<keyword evidence="8" id="KW-1185">Reference proteome</keyword>
<dbReference type="EMBL" id="JAPMLD010000001">
    <property type="protein sequence ID" value="MDW4822760.1"/>
    <property type="molecule type" value="Genomic_DNA"/>
</dbReference>
<organism evidence="5 7">
    <name type="scientific">Shewanella fidelis</name>
    <dbReference type="NCBI Taxonomy" id="173509"/>
    <lineage>
        <taxon>Bacteria</taxon>
        <taxon>Pseudomonadati</taxon>
        <taxon>Pseudomonadota</taxon>
        <taxon>Gammaproteobacteria</taxon>
        <taxon>Alteromonadales</taxon>
        <taxon>Shewanellaceae</taxon>
        <taxon>Shewanella</taxon>
    </lineage>
</organism>
<dbReference type="GO" id="GO:0005509">
    <property type="term" value="F:calcium ion binding"/>
    <property type="evidence" value="ECO:0007669"/>
    <property type="project" value="InterPro"/>
</dbReference>
<dbReference type="InterPro" id="IPR028974">
    <property type="entry name" value="TSP_type-3_rpt"/>
</dbReference>
<protein>
    <submittedName>
        <fullName evidence="5">OmpA family protein</fullName>
    </submittedName>
</protein>
<feature type="domain" description="OmpA-like" evidence="4">
    <location>
        <begin position="100"/>
        <end position="211"/>
    </location>
</feature>
<sequence length="211" mass="23071">MKVMLVAMSTLSKLVLVVISLMICPLFASEAQIKPWPDADLDGVPDLKDACANTVNNKTVDASGCSENQRILAQKHSLSVMPLLCFHSNSGELFPRSCSETSAIAVRFEFAKAQVLISQQPSLQTLSRWLRANNVPLVVVGHTDSVGEATFNQQLSVERAQEVKRVLVQQFGLAANRLQIKGMGSTDPVASNQTAHGREINRRVEFLVNVQ</sequence>
<dbReference type="PROSITE" id="PS51123">
    <property type="entry name" value="OMPA_2"/>
    <property type="match status" value="1"/>
</dbReference>
<dbReference type="SUPFAM" id="SSF103647">
    <property type="entry name" value="TSP type-3 repeat"/>
    <property type="match status" value="1"/>
</dbReference>
<dbReference type="Pfam" id="PF00691">
    <property type="entry name" value="OmpA"/>
    <property type="match status" value="1"/>
</dbReference>
<dbReference type="InterPro" id="IPR036737">
    <property type="entry name" value="OmpA-like_sf"/>
</dbReference>
<dbReference type="Gene3D" id="3.30.1330.60">
    <property type="entry name" value="OmpA-like domain"/>
    <property type="match status" value="1"/>
</dbReference>
<evidence type="ECO:0000313" key="8">
    <source>
        <dbReference type="Proteomes" id="UP001271263"/>
    </source>
</evidence>